<dbReference type="KEGG" id="mis:MICPUN_54245"/>
<feature type="compositionally biased region" description="Acidic residues" evidence="2">
    <location>
        <begin position="38"/>
        <end position="64"/>
    </location>
</feature>
<protein>
    <submittedName>
        <fullName evidence="3">Uncharacterized protein</fullName>
    </submittedName>
</protein>
<dbReference type="AlphaFoldDB" id="C1DZJ7"/>
<evidence type="ECO:0000256" key="1">
    <source>
        <dbReference type="SAM" id="Coils"/>
    </source>
</evidence>
<dbReference type="InParanoid" id="C1DZJ7"/>
<accession>C1DZJ7</accession>
<proteinExistence type="predicted"/>
<feature type="compositionally biased region" description="Basic residues" evidence="2">
    <location>
        <begin position="94"/>
        <end position="106"/>
    </location>
</feature>
<feature type="region of interest" description="Disordered" evidence="2">
    <location>
        <begin position="217"/>
        <end position="263"/>
    </location>
</feature>
<evidence type="ECO:0000313" key="4">
    <source>
        <dbReference type="Proteomes" id="UP000002009"/>
    </source>
</evidence>
<evidence type="ECO:0000256" key="2">
    <source>
        <dbReference type="SAM" id="MobiDB-lite"/>
    </source>
</evidence>
<keyword evidence="4" id="KW-1185">Reference proteome</keyword>
<gene>
    <name evidence="3" type="ORF">MICPUN_54245</name>
</gene>
<sequence>MKLLGRRGLSLESAIHDIEAREEDHEDHEEDHEQDHEQDQEEEEDHEDDEDEEEENKDDDEEVGGDGFIDAALLEAGESLAEEKTGSSGDGARERRRRRRRRRPRLSRPDGDRKPPPLSALRSEALAPPTAGDARRHAVARDFLRECASLGVDVRYMCERELVRGGGWAATECLLALTLAATTRLDVRPRRCEARAPEGPPGGVPCETIDPPPEEIEEETGWDAGGEGRVGDGSDDDDEFHRDLGFSSPGGGGLDETRAPIEPSVDPRAWRAEAERLAPELVRVGHAARRDWTSRLDAARLAASNFANFANFAELGALVQSMRRDLRDIDAYESRLLERLDAARGAHPADPVRREEETREETVDGTGKRGGVVEEYAASVRAARESSARRRESLAAIESAIRSTRVAEEEARGRERVGAARCREMRRTMEAMRLEMREMDTRVEVARSRVAWARRTRR</sequence>
<feature type="region of interest" description="Disordered" evidence="2">
    <location>
        <begin position="1"/>
        <end position="134"/>
    </location>
</feature>
<feature type="compositionally biased region" description="Basic and acidic residues" evidence="2">
    <location>
        <begin position="350"/>
        <end position="362"/>
    </location>
</feature>
<evidence type="ECO:0000313" key="3">
    <source>
        <dbReference type="EMBL" id="ACO60662.1"/>
    </source>
</evidence>
<dbReference type="Proteomes" id="UP000002009">
    <property type="component" value="Chromosome 2"/>
</dbReference>
<dbReference type="GeneID" id="8240599"/>
<feature type="coiled-coil region" evidence="1">
    <location>
        <begin position="422"/>
        <end position="449"/>
    </location>
</feature>
<organism evidence="3 4">
    <name type="scientific">Micromonas commoda (strain RCC299 / NOUM17 / CCMP2709)</name>
    <name type="common">Picoplanktonic green alga</name>
    <dbReference type="NCBI Taxonomy" id="296587"/>
    <lineage>
        <taxon>Eukaryota</taxon>
        <taxon>Viridiplantae</taxon>
        <taxon>Chlorophyta</taxon>
        <taxon>Mamiellophyceae</taxon>
        <taxon>Mamiellales</taxon>
        <taxon>Mamiellaceae</taxon>
        <taxon>Micromonas</taxon>
    </lineage>
</organism>
<feature type="compositionally biased region" description="Basic and acidic residues" evidence="2">
    <location>
        <begin position="14"/>
        <end position="23"/>
    </location>
</feature>
<reference evidence="3 4" key="1">
    <citation type="journal article" date="2009" name="Science">
        <title>Green evolution and dynamic adaptations revealed by genomes of the marine picoeukaryotes Micromonas.</title>
        <authorList>
            <person name="Worden A.Z."/>
            <person name="Lee J.H."/>
            <person name="Mock T."/>
            <person name="Rouze P."/>
            <person name="Simmons M.P."/>
            <person name="Aerts A.L."/>
            <person name="Allen A.E."/>
            <person name="Cuvelier M.L."/>
            <person name="Derelle E."/>
            <person name="Everett M.V."/>
            <person name="Foulon E."/>
            <person name="Grimwood J."/>
            <person name="Gundlach H."/>
            <person name="Henrissat B."/>
            <person name="Napoli C."/>
            <person name="McDonald S.M."/>
            <person name="Parker M.S."/>
            <person name="Rombauts S."/>
            <person name="Salamov A."/>
            <person name="Von Dassow P."/>
            <person name="Badger J.H."/>
            <person name="Coutinho P.M."/>
            <person name="Demir E."/>
            <person name="Dubchak I."/>
            <person name="Gentemann C."/>
            <person name="Eikrem W."/>
            <person name="Gready J.E."/>
            <person name="John U."/>
            <person name="Lanier W."/>
            <person name="Lindquist E.A."/>
            <person name="Lucas S."/>
            <person name="Mayer K.F."/>
            <person name="Moreau H."/>
            <person name="Not F."/>
            <person name="Otillar R."/>
            <person name="Panaud O."/>
            <person name="Pangilinan J."/>
            <person name="Paulsen I."/>
            <person name="Piegu B."/>
            <person name="Poliakov A."/>
            <person name="Robbens S."/>
            <person name="Schmutz J."/>
            <person name="Toulza E."/>
            <person name="Wyss T."/>
            <person name="Zelensky A."/>
            <person name="Zhou K."/>
            <person name="Armbrust E.V."/>
            <person name="Bhattacharya D."/>
            <person name="Goodenough U.W."/>
            <person name="Van de Peer Y."/>
            <person name="Grigoriev I.V."/>
        </authorList>
    </citation>
    <scope>NUCLEOTIDE SEQUENCE [LARGE SCALE GENOMIC DNA]</scope>
    <source>
        <strain evidence="4">RCC299 / NOUM17</strain>
    </source>
</reference>
<dbReference type="RefSeq" id="XP_002499403.1">
    <property type="nucleotide sequence ID" value="XM_002499358.1"/>
</dbReference>
<feature type="region of interest" description="Disordered" evidence="2">
    <location>
        <begin position="343"/>
        <end position="369"/>
    </location>
</feature>
<name>C1DZJ7_MICCC</name>
<dbReference type="EMBL" id="CP001323">
    <property type="protein sequence ID" value="ACO60662.1"/>
    <property type="molecule type" value="Genomic_DNA"/>
</dbReference>
<keyword evidence="1" id="KW-0175">Coiled coil</keyword>